<dbReference type="SUPFAM" id="SSF52047">
    <property type="entry name" value="RNI-like"/>
    <property type="match status" value="1"/>
</dbReference>
<organism evidence="1 2">
    <name type="scientific">Rotaria socialis</name>
    <dbReference type="NCBI Taxonomy" id="392032"/>
    <lineage>
        <taxon>Eukaryota</taxon>
        <taxon>Metazoa</taxon>
        <taxon>Spiralia</taxon>
        <taxon>Gnathifera</taxon>
        <taxon>Rotifera</taxon>
        <taxon>Eurotatoria</taxon>
        <taxon>Bdelloidea</taxon>
        <taxon>Philodinida</taxon>
        <taxon>Philodinidae</taxon>
        <taxon>Rotaria</taxon>
    </lineage>
</organism>
<sequence length="313" mass="36418">MNNNSDLMHLENLLDEIFLQEIFPLFSWDELYYSFSGLNKRINTVLRSLMHLDFTVDSSTQHHPALMFFLSTITRLNVRLGKFDIKSFSALCSLTLGYPSLQQRNSIRPENFPYLEYLSLSYPLEDTVLLNLIFSDAFERLTVCRFDRTSTDHSWSTSPKIRSLSISVHGPYGIICVLRACPNISRLNMIVYPTSQINLSLPKHSFSCMNFHLRRLSIRSIIEMLPSIFKLTPNLEWLTFDDILCYDGFENSQMTFKNFVNALFMLNHISYLYLKTMVQAWDQYISLNTLHPLFKHISYYKAHSGVTISSLPV</sequence>
<gene>
    <name evidence="1" type="ORF">FME351_LOCUS4348</name>
</gene>
<dbReference type="AlphaFoldDB" id="A0A817W274"/>
<protein>
    <submittedName>
        <fullName evidence="1">Uncharacterized protein</fullName>
    </submittedName>
</protein>
<evidence type="ECO:0000313" key="2">
    <source>
        <dbReference type="Proteomes" id="UP000663869"/>
    </source>
</evidence>
<dbReference type="EMBL" id="CAJNYU010000325">
    <property type="protein sequence ID" value="CAF3349452.1"/>
    <property type="molecule type" value="Genomic_DNA"/>
</dbReference>
<name>A0A817W274_9BILA</name>
<dbReference type="Proteomes" id="UP000663869">
    <property type="component" value="Unassembled WGS sequence"/>
</dbReference>
<reference evidence="1" key="1">
    <citation type="submission" date="2021-02" db="EMBL/GenBank/DDBJ databases">
        <authorList>
            <person name="Nowell W R."/>
        </authorList>
    </citation>
    <scope>NUCLEOTIDE SEQUENCE</scope>
</reference>
<comment type="caution">
    <text evidence="1">The sequence shown here is derived from an EMBL/GenBank/DDBJ whole genome shotgun (WGS) entry which is preliminary data.</text>
</comment>
<proteinExistence type="predicted"/>
<accession>A0A817W274</accession>
<evidence type="ECO:0000313" key="1">
    <source>
        <dbReference type="EMBL" id="CAF3349452.1"/>
    </source>
</evidence>